<protein>
    <submittedName>
        <fullName evidence="1">Uncharacterized protein</fullName>
    </submittedName>
</protein>
<reference evidence="1 2" key="1">
    <citation type="submission" date="2019-03" db="EMBL/GenBank/DDBJ databases">
        <title>Genomic Encyclopedia of Type Strains, Phase IV (KMG-IV): sequencing the most valuable type-strain genomes for metagenomic binning, comparative biology and taxonomic classification.</title>
        <authorList>
            <person name="Goeker M."/>
        </authorList>
    </citation>
    <scope>NUCLEOTIDE SEQUENCE [LARGE SCALE GENOMIC DNA]</scope>
    <source>
        <strain evidence="1 2">DSM 100013</strain>
    </source>
</reference>
<organism evidence="1 2">
    <name type="scientific">Serpentinicella alkaliphila</name>
    <dbReference type="NCBI Taxonomy" id="1734049"/>
    <lineage>
        <taxon>Bacteria</taxon>
        <taxon>Bacillati</taxon>
        <taxon>Bacillota</taxon>
        <taxon>Clostridia</taxon>
        <taxon>Peptostreptococcales</taxon>
        <taxon>Natronincolaceae</taxon>
        <taxon>Serpentinicella</taxon>
    </lineage>
</organism>
<evidence type="ECO:0000313" key="2">
    <source>
        <dbReference type="Proteomes" id="UP000295504"/>
    </source>
</evidence>
<evidence type="ECO:0000313" key="1">
    <source>
        <dbReference type="EMBL" id="TCP95047.1"/>
    </source>
</evidence>
<name>A0A4R2SX34_9FIRM</name>
<dbReference type="EMBL" id="SLYC01000065">
    <property type="protein sequence ID" value="TCP95047.1"/>
    <property type="molecule type" value="Genomic_DNA"/>
</dbReference>
<dbReference type="AlphaFoldDB" id="A0A4R2SX34"/>
<gene>
    <name evidence="1" type="ORF">EDD79_106512</name>
</gene>
<dbReference type="Gene3D" id="3.30.565.10">
    <property type="entry name" value="Histidine kinase-like ATPase, C-terminal domain"/>
    <property type="match status" value="1"/>
</dbReference>
<dbReference type="Proteomes" id="UP000295504">
    <property type="component" value="Unassembled WGS sequence"/>
</dbReference>
<accession>A0A4R2SX34</accession>
<sequence>MDWEPLNRLMDEKNDNKSIGIKNVNKRLVNLYGEDYCLTVDSKINEGTCVQIRIPLYT</sequence>
<comment type="caution">
    <text evidence="1">The sequence shown here is derived from an EMBL/GenBank/DDBJ whole genome shotgun (WGS) entry which is preliminary data.</text>
</comment>
<dbReference type="InterPro" id="IPR036890">
    <property type="entry name" value="HATPase_C_sf"/>
</dbReference>
<proteinExistence type="predicted"/>
<keyword evidence="2" id="KW-1185">Reference proteome</keyword>